<evidence type="ECO:0000313" key="1">
    <source>
        <dbReference type="EMBL" id="GGF79219.1"/>
    </source>
</evidence>
<protein>
    <recommendedName>
        <fullName evidence="3">Glycosyltransferase</fullName>
    </recommendedName>
</protein>
<dbReference type="InterPro" id="IPR029044">
    <property type="entry name" value="Nucleotide-diphossugar_trans"/>
</dbReference>
<name>A0A917FH03_9BACL</name>
<evidence type="ECO:0008006" key="3">
    <source>
        <dbReference type="Google" id="ProtNLM"/>
    </source>
</evidence>
<dbReference type="EMBL" id="BMKR01000009">
    <property type="protein sequence ID" value="GGF79219.1"/>
    <property type="molecule type" value="Genomic_DNA"/>
</dbReference>
<gene>
    <name evidence="1" type="ORF">GCM10010912_25350</name>
</gene>
<evidence type="ECO:0000313" key="2">
    <source>
        <dbReference type="Proteomes" id="UP000637643"/>
    </source>
</evidence>
<reference evidence="1" key="2">
    <citation type="submission" date="2020-09" db="EMBL/GenBank/DDBJ databases">
        <authorList>
            <person name="Sun Q."/>
            <person name="Zhou Y."/>
        </authorList>
    </citation>
    <scope>NUCLEOTIDE SEQUENCE</scope>
    <source>
        <strain evidence="1">CGMCC 1.16134</strain>
    </source>
</reference>
<organism evidence="1 2">
    <name type="scientific">Paenibacillus albidus</name>
    <dbReference type="NCBI Taxonomy" id="2041023"/>
    <lineage>
        <taxon>Bacteria</taxon>
        <taxon>Bacillati</taxon>
        <taxon>Bacillota</taxon>
        <taxon>Bacilli</taxon>
        <taxon>Bacillales</taxon>
        <taxon>Paenibacillaceae</taxon>
        <taxon>Paenibacillus</taxon>
    </lineage>
</organism>
<dbReference type="SUPFAM" id="SSF53448">
    <property type="entry name" value="Nucleotide-diphospho-sugar transferases"/>
    <property type="match status" value="1"/>
</dbReference>
<accession>A0A917FH03</accession>
<dbReference type="Gene3D" id="3.90.550.10">
    <property type="entry name" value="Spore Coat Polysaccharide Biosynthesis Protein SpsA, Chain A"/>
    <property type="match status" value="1"/>
</dbReference>
<proteinExistence type="predicted"/>
<reference evidence="1" key="1">
    <citation type="journal article" date="2014" name="Int. J. Syst. Evol. Microbiol.">
        <title>Complete genome sequence of Corynebacterium casei LMG S-19264T (=DSM 44701T), isolated from a smear-ripened cheese.</title>
        <authorList>
            <consortium name="US DOE Joint Genome Institute (JGI-PGF)"/>
            <person name="Walter F."/>
            <person name="Albersmeier A."/>
            <person name="Kalinowski J."/>
            <person name="Ruckert C."/>
        </authorList>
    </citation>
    <scope>NUCLEOTIDE SEQUENCE</scope>
    <source>
        <strain evidence="1">CGMCC 1.16134</strain>
    </source>
</reference>
<keyword evidence="2" id="KW-1185">Reference proteome</keyword>
<sequence length="301" mass="35066">MEVDHDDELTPECLEKIVKAFQQNPECGFVYGDCAEVYVGSNNAHWYGWDCGFGYSVFYRVWLHEMNRWQNAQKHTTINGKTIRHLVGLPNHPRAWTRDCYHLIGGHRDELLVADDYDMLVRTFLCTKFAYVPDLLYIQYRNANGDNTTFLRNKQIQVLVRELNRGYFQRISMRLKELGLPEQLPYNRIWETPANDPARKSANVIQEDTSRSSILFPISYSCPEKENTQLLLTLQKGVENNYRDIEIVVVGRVPQEVETYASKAPMGAIRWWPMQRDDSLETCIQYAKFIASCKEKVVVLP</sequence>
<comment type="caution">
    <text evidence="1">The sequence shown here is derived from an EMBL/GenBank/DDBJ whole genome shotgun (WGS) entry which is preliminary data.</text>
</comment>
<dbReference type="AlphaFoldDB" id="A0A917FH03"/>
<dbReference type="Proteomes" id="UP000637643">
    <property type="component" value="Unassembled WGS sequence"/>
</dbReference>